<protein>
    <recommendedName>
        <fullName evidence="1">Cell pattern formation-associated protein stuA</fullName>
    </recommendedName>
    <alternativeName>
        <fullName evidence="6">Stunted protein A</fullName>
    </alternativeName>
</protein>
<dbReference type="InterPro" id="IPR003163">
    <property type="entry name" value="Tscrpt_reg_HTH_APSES-type"/>
</dbReference>
<feature type="compositionally biased region" description="Polar residues" evidence="9">
    <location>
        <begin position="1"/>
        <end position="30"/>
    </location>
</feature>
<feature type="compositionally biased region" description="Low complexity" evidence="9">
    <location>
        <begin position="305"/>
        <end position="321"/>
    </location>
</feature>
<keyword evidence="5" id="KW-0183">Conidiation</keyword>
<feature type="domain" description="HTH APSES-type" evidence="10">
    <location>
        <begin position="114"/>
        <end position="219"/>
    </location>
</feature>
<dbReference type="SMART" id="SM00248">
    <property type="entry name" value="ANK"/>
    <property type="match status" value="3"/>
</dbReference>
<dbReference type="SMART" id="SM01252">
    <property type="entry name" value="KilA-N"/>
    <property type="match status" value="1"/>
</dbReference>
<dbReference type="VEuPathDB" id="FungiDB:A1O9_05511"/>
<evidence type="ECO:0000259" key="10">
    <source>
        <dbReference type="PROSITE" id="PS51299"/>
    </source>
</evidence>
<evidence type="ECO:0000256" key="3">
    <source>
        <dbReference type="ARBA" id="ARBA00022969"/>
    </source>
</evidence>
<gene>
    <name evidence="11" type="ORF">A1O9_05511</name>
</gene>
<keyword evidence="2" id="KW-0677">Repeat</keyword>
<dbReference type="SUPFAM" id="SSF48403">
    <property type="entry name" value="Ankyrin repeat"/>
    <property type="match status" value="1"/>
</dbReference>
<dbReference type="PROSITE" id="PS50297">
    <property type="entry name" value="ANK_REP_REGION"/>
    <property type="match status" value="1"/>
</dbReference>
<evidence type="ECO:0000256" key="2">
    <source>
        <dbReference type="ARBA" id="ARBA00022737"/>
    </source>
</evidence>
<evidence type="ECO:0000313" key="12">
    <source>
        <dbReference type="Proteomes" id="UP000027920"/>
    </source>
</evidence>
<dbReference type="InterPro" id="IPR002110">
    <property type="entry name" value="Ankyrin_rpt"/>
</dbReference>
<dbReference type="STRING" id="1182545.A0A072PE68"/>
<reference evidence="11 12" key="1">
    <citation type="submission" date="2013-03" db="EMBL/GenBank/DDBJ databases">
        <title>The Genome Sequence of Exophiala aquamarina CBS 119918.</title>
        <authorList>
            <consortium name="The Broad Institute Genomics Platform"/>
            <person name="Cuomo C."/>
            <person name="de Hoog S."/>
            <person name="Gorbushina A."/>
            <person name="Walker B."/>
            <person name="Young S.K."/>
            <person name="Zeng Q."/>
            <person name="Gargeya S."/>
            <person name="Fitzgerald M."/>
            <person name="Haas B."/>
            <person name="Abouelleil A."/>
            <person name="Allen A.W."/>
            <person name="Alvarado L."/>
            <person name="Arachchi H.M."/>
            <person name="Berlin A.M."/>
            <person name="Chapman S.B."/>
            <person name="Gainer-Dewar J."/>
            <person name="Goldberg J."/>
            <person name="Griggs A."/>
            <person name="Gujja S."/>
            <person name="Hansen M."/>
            <person name="Howarth C."/>
            <person name="Imamovic A."/>
            <person name="Ireland A."/>
            <person name="Larimer J."/>
            <person name="McCowan C."/>
            <person name="Murphy C."/>
            <person name="Pearson M."/>
            <person name="Poon T.W."/>
            <person name="Priest M."/>
            <person name="Roberts A."/>
            <person name="Saif S."/>
            <person name="Shea T."/>
            <person name="Sisk P."/>
            <person name="Sykes S."/>
            <person name="Wortman J."/>
            <person name="Nusbaum C."/>
            <person name="Birren B."/>
        </authorList>
    </citation>
    <scope>NUCLEOTIDE SEQUENCE [LARGE SCALE GENOMIC DNA]</scope>
    <source>
        <strain evidence="11 12">CBS 119918</strain>
    </source>
</reference>
<feature type="region of interest" description="Disordered" evidence="9">
    <location>
        <begin position="1"/>
        <end position="65"/>
    </location>
</feature>
<feature type="coiled-coil region" evidence="8">
    <location>
        <begin position="710"/>
        <end position="754"/>
    </location>
</feature>
<evidence type="ECO:0000256" key="8">
    <source>
        <dbReference type="SAM" id="Coils"/>
    </source>
</evidence>
<dbReference type="SUPFAM" id="SSF54616">
    <property type="entry name" value="DNA-binding domain of Mlu1-box binding protein MBP1"/>
    <property type="match status" value="1"/>
</dbReference>
<dbReference type="RefSeq" id="XP_013260183.1">
    <property type="nucleotide sequence ID" value="XM_013404729.1"/>
</dbReference>
<dbReference type="GO" id="GO:0003713">
    <property type="term" value="F:transcription coactivator activity"/>
    <property type="evidence" value="ECO:0007669"/>
    <property type="project" value="TreeGrafter"/>
</dbReference>
<feature type="region of interest" description="Disordered" evidence="9">
    <location>
        <begin position="271"/>
        <end position="358"/>
    </location>
</feature>
<dbReference type="Pfam" id="PF13637">
    <property type="entry name" value="Ank_4"/>
    <property type="match status" value="1"/>
</dbReference>
<name>A0A072PE68_9EURO</name>
<feature type="repeat" description="ANK" evidence="7">
    <location>
        <begin position="598"/>
        <end position="630"/>
    </location>
</feature>
<accession>A0A072PE68</accession>
<evidence type="ECO:0000256" key="6">
    <source>
        <dbReference type="ARBA" id="ARBA00031907"/>
    </source>
</evidence>
<keyword evidence="12" id="KW-1185">Reference proteome</keyword>
<dbReference type="Pfam" id="PF04383">
    <property type="entry name" value="KilA-N"/>
    <property type="match status" value="1"/>
</dbReference>
<dbReference type="InterPro" id="IPR051642">
    <property type="entry name" value="SWI6-like"/>
</dbReference>
<evidence type="ECO:0000256" key="4">
    <source>
        <dbReference type="ARBA" id="ARBA00023043"/>
    </source>
</evidence>
<evidence type="ECO:0000313" key="11">
    <source>
        <dbReference type="EMBL" id="KEF57593.1"/>
    </source>
</evidence>
<dbReference type="Gene3D" id="3.10.260.10">
    <property type="entry name" value="Transcription regulator HTH, APSES-type DNA-binding domain"/>
    <property type="match status" value="1"/>
</dbReference>
<dbReference type="EMBL" id="AMGV01000004">
    <property type="protein sequence ID" value="KEF57593.1"/>
    <property type="molecule type" value="Genomic_DNA"/>
</dbReference>
<dbReference type="GO" id="GO:0048315">
    <property type="term" value="P:conidium formation"/>
    <property type="evidence" value="ECO:0007669"/>
    <property type="project" value="UniProtKB-KW"/>
</dbReference>
<dbReference type="GO" id="GO:0030907">
    <property type="term" value="C:MBF transcription complex"/>
    <property type="evidence" value="ECO:0007669"/>
    <property type="project" value="TreeGrafter"/>
</dbReference>
<dbReference type="Proteomes" id="UP000027920">
    <property type="component" value="Unassembled WGS sequence"/>
</dbReference>
<dbReference type="GO" id="GO:0033309">
    <property type="term" value="C:SBF transcription complex"/>
    <property type="evidence" value="ECO:0007669"/>
    <property type="project" value="TreeGrafter"/>
</dbReference>
<sequence>MASGGIQQAVYQQAPSFPQHGHSNSLNASFPQAPPLGTYEAHSVASTPAPTPPPPRPVSQQQQQQQMVYNMNGAPPIANGGPMMQAPNSFAGYADQNVYAQPNLYTNGFKPPQIYTAVYSNVSVFEMEVNGIAVMRRRADSWLNATQILKVAGVDKGKRTKVLEKEITGEHEKVQGGYGKYQGTWVNYQRGREFARQYGVEQSLLPLLEYDITSDGSLGMNHGIETPTKEQAMAAQRKRMYGGDGRPLTQSAGGTFFKNMSNTAANAIHALNRTRLDSPGQLDGRRSVGPRRQSQTFYGQDALYGQGASQQSMQSMTSQDSFGTNGGIMSQNASFADFPQPDGQEPPRKRIRPSPQTSFIGNPYEAAMDLTLQEGTPTEQVSFFSQPSQSFMMTSNIPYGIEPLPPVSGALEEQKKELLLDLFIDPSRTDFDDHPAFLRLSGEEFELPIDGSCNTALHWAATLARIALVRKLLEKGFNMRRANSGGETALIAACQARNNLDRSTFPQLLELLGSSIEVRDGRGRTLLHHIAVSSAMKGRAAVGKYYLESLLEYVVRQGSSAPNSMAFEGMHGANGSTQPDAMTLAKFMTEIVNAQDRAGDTALNLAARTSTTSIIAQLVEVGADPNIMNRGGLAPSDFGVGNHTNGELHDNSIALFDQAAPTNNSSQKSYEEAQEGLMTSIREILSQSEADFTSEMKEKKEILDKTNAALKESGNSLAEERRRLEEVRSTVMEKEELEQKVQNLRQATFKLRSELQSGETPTTIQADVPVGEADKGLDLGGQLPLITQLFPSEMDDPSNMVLNQDQANFLACLERAEVLSGRTQVYQQHNQQLEATAKTLKARSGELEERYKQIVSLCTGASESQVDGLLDELVQAVISEQKDNNLELGKVRNFLRMVQGSGN</sequence>
<evidence type="ECO:0000256" key="1">
    <source>
        <dbReference type="ARBA" id="ARBA00019309"/>
    </source>
</evidence>
<dbReference type="PANTHER" id="PTHR43828">
    <property type="entry name" value="ASPARAGINASE"/>
    <property type="match status" value="1"/>
</dbReference>
<dbReference type="GO" id="GO:0003677">
    <property type="term" value="F:DNA binding"/>
    <property type="evidence" value="ECO:0007669"/>
    <property type="project" value="InterPro"/>
</dbReference>
<evidence type="ECO:0000256" key="7">
    <source>
        <dbReference type="PROSITE-ProRule" id="PRU00023"/>
    </source>
</evidence>
<dbReference type="OrthoDB" id="6718656at2759"/>
<dbReference type="PANTHER" id="PTHR43828:SF3">
    <property type="entry name" value="CHROMO DOMAIN-CONTAINING PROTEIN"/>
    <property type="match status" value="1"/>
</dbReference>
<comment type="caution">
    <text evidence="11">The sequence shown here is derived from an EMBL/GenBank/DDBJ whole genome shotgun (WGS) entry which is preliminary data.</text>
</comment>
<dbReference type="GO" id="GO:0030435">
    <property type="term" value="P:sporulation resulting in formation of a cellular spore"/>
    <property type="evidence" value="ECO:0007669"/>
    <property type="project" value="UniProtKB-KW"/>
</dbReference>
<dbReference type="InterPro" id="IPR018004">
    <property type="entry name" value="KilA/APSES_HTH"/>
</dbReference>
<dbReference type="Gene3D" id="1.25.40.20">
    <property type="entry name" value="Ankyrin repeat-containing domain"/>
    <property type="match status" value="1"/>
</dbReference>
<keyword evidence="8" id="KW-0175">Coiled coil</keyword>
<dbReference type="FunFam" id="3.10.260.10:FF:000001">
    <property type="entry name" value="APSES transcription factor (MbpA)"/>
    <property type="match status" value="1"/>
</dbReference>
<evidence type="ECO:0000256" key="5">
    <source>
        <dbReference type="ARBA" id="ARBA00023321"/>
    </source>
</evidence>
<dbReference type="GeneID" id="25280436"/>
<organism evidence="11 12">
    <name type="scientific">Exophiala aquamarina CBS 119918</name>
    <dbReference type="NCBI Taxonomy" id="1182545"/>
    <lineage>
        <taxon>Eukaryota</taxon>
        <taxon>Fungi</taxon>
        <taxon>Dikarya</taxon>
        <taxon>Ascomycota</taxon>
        <taxon>Pezizomycotina</taxon>
        <taxon>Eurotiomycetes</taxon>
        <taxon>Chaetothyriomycetidae</taxon>
        <taxon>Chaetothyriales</taxon>
        <taxon>Herpotrichiellaceae</taxon>
        <taxon>Exophiala</taxon>
    </lineage>
</organism>
<dbReference type="PROSITE" id="PS51299">
    <property type="entry name" value="HTH_APSES"/>
    <property type="match status" value="1"/>
</dbReference>
<dbReference type="AlphaFoldDB" id="A0A072PE68"/>
<keyword evidence="3" id="KW-0749">Sporulation</keyword>
<dbReference type="HOGENOM" id="CLU_009666_1_1_1"/>
<proteinExistence type="predicted"/>
<dbReference type="GO" id="GO:0001228">
    <property type="term" value="F:DNA-binding transcription activator activity, RNA polymerase II-specific"/>
    <property type="evidence" value="ECO:0007669"/>
    <property type="project" value="UniProtKB-ARBA"/>
</dbReference>
<feature type="repeat" description="ANK" evidence="7">
    <location>
        <begin position="452"/>
        <end position="484"/>
    </location>
</feature>
<dbReference type="InterPro" id="IPR036887">
    <property type="entry name" value="HTH_APSES_sf"/>
</dbReference>
<evidence type="ECO:0000256" key="9">
    <source>
        <dbReference type="SAM" id="MobiDB-lite"/>
    </source>
</evidence>
<keyword evidence="4 7" id="KW-0040">ANK repeat</keyword>
<dbReference type="InterPro" id="IPR036770">
    <property type="entry name" value="Ankyrin_rpt-contain_sf"/>
</dbReference>
<dbReference type="PROSITE" id="PS50088">
    <property type="entry name" value="ANK_REPEAT"/>
    <property type="match status" value="2"/>
</dbReference>